<gene>
    <name evidence="2" type="ORF">L3X38_025251</name>
</gene>
<feature type="compositionally biased region" description="Low complexity" evidence="1">
    <location>
        <begin position="49"/>
        <end position="62"/>
    </location>
</feature>
<dbReference type="Pfam" id="PF08284">
    <property type="entry name" value="RVP_2"/>
    <property type="match status" value="1"/>
</dbReference>
<name>A0AAD4W1G8_PRUDU</name>
<dbReference type="AlphaFoldDB" id="A0AAD4W1G8"/>
<reference evidence="2 3" key="1">
    <citation type="journal article" date="2022" name="G3 (Bethesda)">
        <title>Whole-genome sequence and methylome profiling of the almond [Prunus dulcis (Mill.) D.A. Webb] cultivar 'Nonpareil'.</title>
        <authorList>
            <person name="D'Amico-Willman K.M."/>
            <person name="Ouma W.Z."/>
            <person name="Meulia T."/>
            <person name="Sideli G.M."/>
            <person name="Gradziel T.M."/>
            <person name="Fresnedo-Ramirez J."/>
        </authorList>
    </citation>
    <scope>NUCLEOTIDE SEQUENCE [LARGE SCALE GENOMIC DNA]</scope>
    <source>
        <strain evidence="2">Clone GOH B32 T37-40</strain>
    </source>
</reference>
<proteinExistence type="predicted"/>
<feature type="region of interest" description="Disordered" evidence="1">
    <location>
        <begin position="42"/>
        <end position="62"/>
    </location>
</feature>
<sequence>MLTQALSKTGQPRDLSLCYADQTKRIGAINFYSDGDPVVAEEGFRPRVSSNEGSNQSSGSGNRLEVVQLEVLGDSCSQQRGRGGRSRATGKVYNMSQQEAQVSPYVIVGILPVFGISARVLIDPGATHSFVTPSFDHNANVRL</sequence>
<evidence type="ECO:0000256" key="1">
    <source>
        <dbReference type="SAM" id="MobiDB-lite"/>
    </source>
</evidence>
<organism evidence="2 3">
    <name type="scientific">Prunus dulcis</name>
    <name type="common">Almond</name>
    <name type="synonym">Amygdalus dulcis</name>
    <dbReference type="NCBI Taxonomy" id="3755"/>
    <lineage>
        <taxon>Eukaryota</taxon>
        <taxon>Viridiplantae</taxon>
        <taxon>Streptophyta</taxon>
        <taxon>Embryophyta</taxon>
        <taxon>Tracheophyta</taxon>
        <taxon>Spermatophyta</taxon>
        <taxon>Magnoliopsida</taxon>
        <taxon>eudicotyledons</taxon>
        <taxon>Gunneridae</taxon>
        <taxon>Pentapetalae</taxon>
        <taxon>rosids</taxon>
        <taxon>fabids</taxon>
        <taxon>Rosales</taxon>
        <taxon>Rosaceae</taxon>
        <taxon>Amygdaloideae</taxon>
        <taxon>Amygdaleae</taxon>
        <taxon>Prunus</taxon>
    </lineage>
</organism>
<evidence type="ECO:0000313" key="2">
    <source>
        <dbReference type="EMBL" id="KAI5335118.1"/>
    </source>
</evidence>
<keyword evidence="3" id="KW-1185">Reference proteome</keyword>
<accession>A0AAD4W1G8</accession>
<dbReference type="Proteomes" id="UP001054821">
    <property type="component" value="Chromosome 4"/>
</dbReference>
<evidence type="ECO:0000313" key="3">
    <source>
        <dbReference type="Proteomes" id="UP001054821"/>
    </source>
</evidence>
<dbReference type="EMBL" id="JAJFAZ020000004">
    <property type="protein sequence ID" value="KAI5335118.1"/>
    <property type="molecule type" value="Genomic_DNA"/>
</dbReference>
<protein>
    <submittedName>
        <fullName evidence="2">Uncharacterized protein</fullName>
    </submittedName>
</protein>
<comment type="caution">
    <text evidence="2">The sequence shown here is derived from an EMBL/GenBank/DDBJ whole genome shotgun (WGS) entry which is preliminary data.</text>
</comment>